<feature type="region of interest" description="Disordered" evidence="1">
    <location>
        <begin position="857"/>
        <end position="876"/>
    </location>
</feature>
<proteinExistence type="predicted"/>
<evidence type="ECO:0000313" key="3">
    <source>
        <dbReference type="EMBL" id="GIJ84243.1"/>
    </source>
</evidence>
<dbReference type="RefSeq" id="XP_043154990.1">
    <property type="nucleotide sequence ID" value="XM_043299055.1"/>
</dbReference>
<evidence type="ECO:0000259" key="2">
    <source>
        <dbReference type="Pfam" id="PF12937"/>
    </source>
</evidence>
<feature type="region of interest" description="Disordered" evidence="1">
    <location>
        <begin position="685"/>
        <end position="710"/>
    </location>
</feature>
<comment type="caution">
    <text evidence="3">The sequence shown here is derived from an EMBL/GenBank/DDBJ whole genome shotgun (WGS) entry which is preliminary data.</text>
</comment>
<keyword evidence="4" id="KW-1185">Reference proteome</keyword>
<dbReference type="InterPro" id="IPR001810">
    <property type="entry name" value="F-box_dom"/>
</dbReference>
<dbReference type="GeneID" id="67001695"/>
<dbReference type="InterPro" id="IPR032675">
    <property type="entry name" value="LRR_dom_sf"/>
</dbReference>
<name>A0A9P3B9B7_9EURO</name>
<dbReference type="InterPro" id="IPR036047">
    <property type="entry name" value="F-box-like_dom_sf"/>
</dbReference>
<evidence type="ECO:0000256" key="1">
    <source>
        <dbReference type="SAM" id="MobiDB-lite"/>
    </source>
</evidence>
<dbReference type="AlphaFoldDB" id="A0A9P3B9B7"/>
<gene>
    <name evidence="3" type="ORF">Asppvi_003083</name>
</gene>
<organism evidence="3 4">
    <name type="scientific">Aspergillus pseudoviridinutans</name>
    <dbReference type="NCBI Taxonomy" id="1517512"/>
    <lineage>
        <taxon>Eukaryota</taxon>
        <taxon>Fungi</taxon>
        <taxon>Dikarya</taxon>
        <taxon>Ascomycota</taxon>
        <taxon>Pezizomycotina</taxon>
        <taxon>Eurotiomycetes</taxon>
        <taxon>Eurotiomycetidae</taxon>
        <taxon>Eurotiales</taxon>
        <taxon>Aspergillaceae</taxon>
        <taxon>Aspergillus</taxon>
        <taxon>Aspergillus subgen. Fumigati</taxon>
    </lineage>
</organism>
<dbReference type="EMBL" id="BHVY01000002">
    <property type="protein sequence ID" value="GIJ84243.1"/>
    <property type="molecule type" value="Genomic_DNA"/>
</dbReference>
<dbReference type="OrthoDB" id="408631at2759"/>
<sequence length="934" mass="102313">MKNADHFGTHAERKMDIVPPSYQSATARDAWSIIAHYIPSSDLCSAALVCRKWHGLFMPFLWGDPASHFGTENDAVYVALTRFKRTLKYARLEVRMLTHTLHMPPALSEIYGGPRPEWLREILEFLPCLQSLIVSKLPFFDHNSMMALKRPAKHEPPDAAAFKTYSVRLLMAEREPNATSQGLAETLLRFQELVYLDLSYTTPVRDRMVLSTLSQLDRLQVLKLRGIGLRDSEAEFLANAIGTRVRFLDLRNNLLTDMAVRSLLQASFVPNGVPTNEVDWRGGSSIFRDRLLRRAGLDAQFVKALTQPLTGRSWVEDLSHVGITHLYIADNQLTVEGVASLLASSRLHVLDVGTVDTAESLERARQPTIPSPMTEKPARFPGAEKLIPVLGSIAKENLTYLRAHHALCTAEASFKAPDSTRDLLPELPGESSSTLQCGAEMDAANEIHELSAEAHPVSELEATEIARLSSPAGDVDEARLQSSTHRDDPVLQLRRGSIFAPEVVEPNQDRDSNGNMTADRSETVNADSFAASAGPAPARLGRSGLHLAAPEPVSPCAPPVSPEDFRAQKIQELLAKRPKNHSLPRRDGRGGSFPYLHPSLVPHIETLVLTDVPSHVPEDSHILPALVRFITACSNEALLATLLAGSDYSLPPGRARAHAEQERSRSLFALRRLVLEITPTTHLGGPAQVSPWKSISQQNGTLRSSTGDRDSENLWSAATYDFSFFGEDECGIPENDPGKYFPMAIFNEKVTLTPEDEDSGRSGSPEADTSFASNSFQPAGAYSRRNRSQTGSSISVPGSVADARSSSIKVNKGDGSNRPVAGTKQVDLVAELAAFRRAKRLEYEEVVQAGRGRRSMTWTASSHLPPSAEPIRPVSPSPSVTTVAAVSAPHLSLAQFVEGHWKGEVKIVRNATPKGRTGVVDMYGNYFEKGYLYP</sequence>
<dbReference type="Pfam" id="PF12937">
    <property type="entry name" value="F-box-like"/>
    <property type="match status" value="1"/>
</dbReference>
<dbReference type="Proteomes" id="UP001043456">
    <property type="component" value="Unassembled WGS sequence"/>
</dbReference>
<reference evidence="3 4" key="1">
    <citation type="submission" date="2018-10" db="EMBL/GenBank/DDBJ databases">
        <title>Pan-genome distribution and transcriptional activeness of fungal secondary metabolism genes in Aspergillus section Fumigati.</title>
        <authorList>
            <person name="Takahashi H."/>
            <person name="Umemura M."/>
            <person name="Ninomiya A."/>
            <person name="Kusuya Y."/>
            <person name="Urayama S."/>
            <person name="Shimizu M."/>
            <person name="Watanabe A."/>
            <person name="Kamei K."/>
            <person name="Yaguchi T."/>
            <person name="Hagiwara D."/>
        </authorList>
    </citation>
    <scope>NUCLEOTIDE SEQUENCE [LARGE SCALE GENOMIC DNA]</scope>
    <source>
        <strain evidence="3 4">IFM 55266</strain>
    </source>
</reference>
<dbReference type="SUPFAM" id="SSF52047">
    <property type="entry name" value="RNI-like"/>
    <property type="match status" value="1"/>
</dbReference>
<dbReference type="Gene3D" id="3.80.10.10">
    <property type="entry name" value="Ribonuclease Inhibitor"/>
    <property type="match status" value="1"/>
</dbReference>
<protein>
    <recommendedName>
        <fullName evidence="2">F-box domain-containing protein</fullName>
    </recommendedName>
</protein>
<feature type="domain" description="F-box" evidence="2">
    <location>
        <begin position="34"/>
        <end position="62"/>
    </location>
</feature>
<feature type="region of interest" description="Disordered" evidence="1">
    <location>
        <begin position="754"/>
        <end position="821"/>
    </location>
</feature>
<dbReference type="SUPFAM" id="SSF81383">
    <property type="entry name" value="F-box domain"/>
    <property type="match status" value="1"/>
</dbReference>
<accession>A0A9P3B9B7</accession>
<feature type="compositionally biased region" description="Polar residues" evidence="1">
    <location>
        <begin position="691"/>
        <end position="705"/>
    </location>
</feature>
<evidence type="ECO:0000313" key="4">
    <source>
        <dbReference type="Proteomes" id="UP001043456"/>
    </source>
</evidence>